<comment type="subcellular location">
    <subcellularLocation>
        <location evidence="1">Membrane</location>
    </subcellularLocation>
</comment>
<feature type="transmembrane region" description="Helical" evidence="6">
    <location>
        <begin position="65"/>
        <end position="86"/>
    </location>
</feature>
<keyword evidence="4 6" id="KW-0472">Membrane</keyword>
<comment type="caution">
    <text evidence="7">The sequence shown here is derived from an EMBL/GenBank/DDBJ whole genome shotgun (WGS) entry which is preliminary data.</text>
</comment>
<feature type="region of interest" description="Disordered" evidence="5">
    <location>
        <begin position="1"/>
        <end position="47"/>
    </location>
</feature>
<dbReference type="GO" id="GO:0016020">
    <property type="term" value="C:membrane"/>
    <property type="evidence" value="ECO:0007669"/>
    <property type="project" value="UniProtKB-SubCell"/>
</dbReference>
<evidence type="ECO:0000256" key="3">
    <source>
        <dbReference type="ARBA" id="ARBA00022989"/>
    </source>
</evidence>
<feature type="transmembrane region" description="Helical" evidence="6">
    <location>
        <begin position="114"/>
        <end position="141"/>
    </location>
</feature>
<proteinExistence type="predicted"/>
<evidence type="ECO:0000256" key="2">
    <source>
        <dbReference type="ARBA" id="ARBA00022692"/>
    </source>
</evidence>
<dbReference type="Pfam" id="PF04505">
    <property type="entry name" value="CD225"/>
    <property type="match status" value="1"/>
</dbReference>
<evidence type="ECO:0000256" key="4">
    <source>
        <dbReference type="ARBA" id="ARBA00023136"/>
    </source>
</evidence>
<name>A0A652YS35_NOCGL</name>
<accession>A0A652YS35</accession>
<evidence type="ECO:0000256" key="5">
    <source>
        <dbReference type="SAM" id="MobiDB-lite"/>
    </source>
</evidence>
<organism evidence="7">
    <name type="scientific">Nocardia globerula</name>
    <dbReference type="NCBI Taxonomy" id="1818"/>
    <lineage>
        <taxon>Bacteria</taxon>
        <taxon>Bacillati</taxon>
        <taxon>Actinomycetota</taxon>
        <taxon>Actinomycetes</taxon>
        <taxon>Mycobacteriales</taxon>
        <taxon>Nocardiaceae</taxon>
        <taxon>Nocardia</taxon>
    </lineage>
</organism>
<evidence type="ECO:0000256" key="1">
    <source>
        <dbReference type="ARBA" id="ARBA00004370"/>
    </source>
</evidence>
<evidence type="ECO:0000256" key="6">
    <source>
        <dbReference type="SAM" id="Phobius"/>
    </source>
</evidence>
<dbReference type="AlphaFoldDB" id="A0A652YS35"/>
<feature type="compositionally biased region" description="Low complexity" evidence="5">
    <location>
        <begin position="25"/>
        <end position="36"/>
    </location>
</feature>
<keyword evidence="3 6" id="KW-1133">Transmembrane helix</keyword>
<keyword evidence="2 6" id="KW-0812">Transmembrane</keyword>
<dbReference type="EMBL" id="VNIQ01000002">
    <property type="protein sequence ID" value="TYQ05957.1"/>
    <property type="molecule type" value="Genomic_DNA"/>
</dbReference>
<reference evidence="7" key="1">
    <citation type="submission" date="2019-07" db="EMBL/GenBank/DDBJ databases">
        <title>Genomic Encyclopedia of Type Strains, Phase IV (KMG-IV): sequencing the most valuable type-strain genomes for metagenomic binning, comparative biology and taxonomic classification.</title>
        <authorList>
            <person name="Goeker M."/>
        </authorList>
    </citation>
    <scope>NUCLEOTIDE SEQUENCE</scope>
    <source>
        <strain evidence="7">DSM 44596</strain>
    </source>
</reference>
<dbReference type="InterPro" id="IPR007593">
    <property type="entry name" value="CD225/Dispanin_fam"/>
</dbReference>
<protein>
    <submittedName>
        <fullName evidence="7">Interferon-induced transmembrane protein</fullName>
    </submittedName>
</protein>
<sequence length="147" mass="16428">MTEPQEPKPTYGETPSYDQSGNAGQQYQQYPTEQYPSGQQYGTPQQYAAPQSYAQPQYGPPKSNAGWAVAAIIFFWPVAFAAFNHLHDIYPKWAMGDHQGAQYASERVKKLGQIALLIAVIGWILLIAFYVIFLVAVVASVDNYNYN</sequence>
<evidence type="ECO:0000313" key="7">
    <source>
        <dbReference type="EMBL" id="TYQ05957.1"/>
    </source>
</evidence>
<gene>
    <name evidence="7" type="ORF">FNL38_10286</name>
</gene>